<accession>A0A084AWX9</accession>
<feature type="binding site" evidence="7">
    <location>
        <position position="360"/>
    </location>
    <ligand>
        <name>substrate</name>
    </ligand>
</feature>
<keyword evidence="11" id="KW-1185">Reference proteome</keyword>
<dbReference type="GO" id="GO:0004553">
    <property type="term" value="F:hydrolase activity, hydrolyzing O-glycosyl compounds"/>
    <property type="evidence" value="ECO:0007669"/>
    <property type="project" value="InterPro"/>
</dbReference>
<dbReference type="Pfam" id="PF01341">
    <property type="entry name" value="Glyco_hydro_6"/>
    <property type="match status" value="1"/>
</dbReference>
<gene>
    <name evidence="10" type="ORF">S7711_08593</name>
</gene>
<dbReference type="SUPFAM" id="SSF51989">
    <property type="entry name" value="Glycosyl hydrolases family 6, cellulases"/>
    <property type="match status" value="1"/>
</dbReference>
<dbReference type="EC" id="3.2.1.-" evidence="9"/>
<feature type="binding site" evidence="7">
    <location>
        <position position="228"/>
    </location>
    <ligand>
        <name>substrate</name>
    </ligand>
</feature>
<dbReference type="InterPro" id="IPR016288">
    <property type="entry name" value="Beta_cellobiohydrolase"/>
</dbReference>
<feature type="binding site" evidence="7">
    <location>
        <position position="271"/>
    </location>
    <ligand>
        <name>substrate</name>
    </ligand>
</feature>
<keyword evidence="3 9" id="KW-0119">Carbohydrate metabolism</keyword>
<proteinExistence type="inferred from homology"/>
<dbReference type="AlphaFoldDB" id="A0A084AWX9"/>
<sequence>MRVSTLVAGLSAAGSAAALPFEPQSHALRSRLPSLHKPFPIKARQEANPWTDRRLLPNPSWAAKLESTYTTFAEAGDEVNAGKVRTIQQLGTFYWVSNIASLPSIDTAIADARAFRDATGEQPVVGLVLYNLPDRDCSAGESAGELDSTRGGEERYRTEFVDVYYDKVSAAEDLTFAIVLEPDSLANLVTNMGVELCARAEPVYKRGIAYAVSKLQLPNVHLYIDAAHGGWLGWADNLAPSAAIYAEVLELARNQTGPATKIRGFSTNVSNYNPLHATVRENYTEWSPSWDEAHYASSLAPFLEDQGLPARFIVDQGRVALPGAREAWGEWCNVAPAGFGLPPSSEGLDSEYLDSVVWVKPGGESDGRCGFEGAPAAGQWHNEYVVQLVENAHPSILPAE</sequence>
<dbReference type="PANTHER" id="PTHR34876">
    <property type="match status" value="1"/>
</dbReference>
<evidence type="ECO:0000313" key="10">
    <source>
        <dbReference type="EMBL" id="KEY69808.1"/>
    </source>
</evidence>
<evidence type="ECO:0000256" key="6">
    <source>
        <dbReference type="PIRSR" id="PIRSR001100-1"/>
    </source>
</evidence>
<feature type="signal peptide" evidence="9">
    <location>
        <begin position="1"/>
        <end position="18"/>
    </location>
</feature>
<evidence type="ECO:0000256" key="9">
    <source>
        <dbReference type="RuleBase" id="RU361186"/>
    </source>
</evidence>
<reference evidence="10 11" key="1">
    <citation type="journal article" date="2014" name="BMC Genomics">
        <title>Comparative genome sequencing reveals chemotype-specific gene clusters in the toxigenic black mold Stachybotrys.</title>
        <authorList>
            <person name="Semeiks J."/>
            <person name="Borek D."/>
            <person name="Otwinowski Z."/>
            <person name="Grishin N.V."/>
        </authorList>
    </citation>
    <scope>NUCLEOTIDE SEQUENCE [LARGE SCALE GENOMIC DNA]</scope>
    <source>
        <strain evidence="11">CBS 109288 / IBT 7711</strain>
    </source>
</reference>
<dbReference type="InterPro" id="IPR001524">
    <property type="entry name" value="Glyco_hydro_6_CS"/>
</dbReference>
<feature type="binding site" evidence="7">
    <location>
        <position position="364"/>
    </location>
    <ligand>
        <name>substrate</name>
    </ligand>
</feature>
<feature type="binding site" evidence="7">
    <location>
        <position position="231"/>
    </location>
    <ligand>
        <name>substrate</name>
    </ligand>
</feature>
<feature type="active site" description="Proton acceptor" evidence="6">
    <location>
        <position position="366"/>
    </location>
</feature>
<feature type="binding site" evidence="7">
    <location>
        <position position="95"/>
    </location>
    <ligand>
        <name>substrate</name>
    </ligand>
</feature>
<evidence type="ECO:0000256" key="5">
    <source>
        <dbReference type="ARBA" id="ARBA00023326"/>
    </source>
</evidence>
<evidence type="ECO:0000313" key="11">
    <source>
        <dbReference type="Proteomes" id="UP000028045"/>
    </source>
</evidence>
<dbReference type="OrthoDB" id="64893at2759"/>
<dbReference type="PANTHER" id="PTHR34876:SF10">
    <property type="entry name" value="GLUCANASE"/>
    <property type="match status" value="1"/>
</dbReference>
<dbReference type="Gene3D" id="3.20.20.40">
    <property type="entry name" value="1, 4-beta cellobiohydrolase"/>
    <property type="match status" value="1"/>
</dbReference>
<evidence type="ECO:0000256" key="8">
    <source>
        <dbReference type="PROSITE-ProRule" id="PRU10057"/>
    </source>
</evidence>
<organism evidence="10 11">
    <name type="scientific">Stachybotrys chartarum (strain CBS 109288 / IBT 7711)</name>
    <name type="common">Toxic black mold</name>
    <name type="synonym">Stilbospora chartarum</name>
    <dbReference type="NCBI Taxonomy" id="1280523"/>
    <lineage>
        <taxon>Eukaryota</taxon>
        <taxon>Fungi</taxon>
        <taxon>Dikarya</taxon>
        <taxon>Ascomycota</taxon>
        <taxon>Pezizomycotina</taxon>
        <taxon>Sordariomycetes</taxon>
        <taxon>Hypocreomycetidae</taxon>
        <taxon>Hypocreales</taxon>
        <taxon>Stachybotryaceae</taxon>
        <taxon>Stachybotrys</taxon>
    </lineage>
</organism>
<evidence type="ECO:0000256" key="2">
    <source>
        <dbReference type="ARBA" id="ARBA00023001"/>
    </source>
</evidence>
<dbReference type="PIRSF" id="PIRSF001100">
    <property type="entry name" value="Beta_cellobiohydrolase"/>
    <property type="match status" value="1"/>
</dbReference>
<dbReference type="EMBL" id="KL648512">
    <property type="protein sequence ID" value="KEY69808.1"/>
    <property type="molecule type" value="Genomic_DNA"/>
</dbReference>
<keyword evidence="4 9" id="KW-0326">Glycosidase</keyword>
<dbReference type="GO" id="GO:0030245">
    <property type="term" value="P:cellulose catabolic process"/>
    <property type="evidence" value="ECO:0007669"/>
    <property type="project" value="UniProtKB-KW"/>
</dbReference>
<evidence type="ECO:0000256" key="1">
    <source>
        <dbReference type="ARBA" id="ARBA00022801"/>
    </source>
</evidence>
<evidence type="ECO:0000256" key="4">
    <source>
        <dbReference type="ARBA" id="ARBA00023295"/>
    </source>
</evidence>
<keyword evidence="9" id="KW-0732">Signal</keyword>
<feature type="chain" id="PRO_5005105993" description="Glucanase" evidence="9">
    <location>
        <begin position="19"/>
        <end position="400"/>
    </location>
</feature>
<name>A0A084AWX9_STACB</name>
<dbReference type="PROSITE" id="PS00656">
    <property type="entry name" value="GLYCOSYL_HYDROL_F6_2"/>
    <property type="match status" value="1"/>
</dbReference>
<dbReference type="Proteomes" id="UP000028045">
    <property type="component" value="Unassembled WGS sequence"/>
</dbReference>
<keyword evidence="5 9" id="KW-0624">Polysaccharide degradation</keyword>
<protein>
    <recommendedName>
        <fullName evidence="9">Glucanase</fullName>
        <ecNumber evidence="9">3.2.1.-</ecNumber>
    </recommendedName>
</protein>
<dbReference type="InterPro" id="IPR036434">
    <property type="entry name" value="Beta_cellobiohydrolase_sf"/>
</dbReference>
<comment type="similarity">
    <text evidence="9">Belongs to the glycosyl hydrolase family 6.</text>
</comment>
<dbReference type="PRINTS" id="PR00733">
    <property type="entry name" value="GLHYDRLASE6"/>
</dbReference>
<keyword evidence="1 9" id="KW-0378">Hydrolase</keyword>
<feature type="binding site" evidence="7">
    <location>
        <position position="331"/>
    </location>
    <ligand>
        <name>substrate</name>
    </ligand>
</feature>
<keyword evidence="2 9" id="KW-0136">Cellulose degradation</keyword>
<dbReference type="HOGENOM" id="CLU_015488_0_0_1"/>
<evidence type="ECO:0000256" key="7">
    <source>
        <dbReference type="PIRSR" id="PIRSR001100-2"/>
    </source>
</evidence>
<evidence type="ECO:0000256" key="3">
    <source>
        <dbReference type="ARBA" id="ARBA00023277"/>
    </source>
</evidence>
<feature type="active site" description="Proton donor" evidence="6 8">
    <location>
        <position position="183"/>
    </location>
</feature>